<evidence type="ECO:0000256" key="4">
    <source>
        <dbReference type="ARBA" id="ARBA00023134"/>
    </source>
</evidence>
<dbReference type="InterPro" id="IPR005225">
    <property type="entry name" value="Small_GTP-bd"/>
</dbReference>
<keyword evidence="4 5" id="KW-0342">GTP-binding</keyword>
<dbReference type="GO" id="GO:0005737">
    <property type="term" value="C:cytoplasm"/>
    <property type="evidence" value="ECO:0007669"/>
    <property type="project" value="UniProtKB-SubCell"/>
</dbReference>
<feature type="binding site" evidence="6">
    <location>
        <begin position="361"/>
        <end position="363"/>
    </location>
    <ligand>
        <name>GTP</name>
        <dbReference type="ChEBI" id="CHEBI:37565"/>
    </ligand>
</feature>
<keyword evidence="8" id="KW-0175">Coiled coil</keyword>
<keyword evidence="11" id="KW-1185">Reference proteome</keyword>
<evidence type="ECO:0000259" key="9">
    <source>
        <dbReference type="PROSITE" id="PS51705"/>
    </source>
</evidence>
<accession>A0A0B7GXX2</accession>
<dbReference type="NCBIfam" id="TIGR03156">
    <property type="entry name" value="GTP_HflX"/>
    <property type="match status" value="1"/>
</dbReference>
<evidence type="ECO:0000256" key="7">
    <source>
        <dbReference type="PIRSR" id="PIRSR006809-2"/>
    </source>
</evidence>
<proteinExistence type="inferred from homology"/>
<feature type="binding site" evidence="6">
    <location>
        <begin position="220"/>
        <end position="227"/>
    </location>
    <ligand>
        <name>GTP</name>
        <dbReference type="ChEBI" id="CHEBI:37565"/>
    </ligand>
</feature>
<comment type="function">
    <text evidence="5">GTPase that associates with the 50S ribosomal subunit and may have a role during protein synthesis or ribosome biogenesis.</text>
</comment>
<comment type="similarity">
    <text evidence="5">Belongs to the TRAFAC class OBG-HflX-like GTPase superfamily. HflX GTPase family.</text>
</comment>
<dbReference type="Gene3D" id="3.40.50.300">
    <property type="entry name" value="P-loop containing nucleotide triphosphate hydrolases"/>
    <property type="match status" value="1"/>
</dbReference>
<dbReference type="EMBL" id="CDNC01000014">
    <property type="protein sequence ID" value="CEM61820.1"/>
    <property type="molecule type" value="Genomic_DNA"/>
</dbReference>
<dbReference type="GO" id="GO:0003924">
    <property type="term" value="F:GTPase activity"/>
    <property type="evidence" value="ECO:0007669"/>
    <property type="project" value="UniProtKB-UniRule"/>
</dbReference>
<protein>
    <recommendedName>
        <fullName evidence="5">GTPase HflX</fullName>
    </recommendedName>
    <alternativeName>
        <fullName evidence="5">GTP-binding protein HflX</fullName>
    </alternativeName>
</protein>
<organism evidence="10 11">
    <name type="scientific">Treponema phagedenis</name>
    <dbReference type="NCBI Taxonomy" id="162"/>
    <lineage>
        <taxon>Bacteria</taxon>
        <taxon>Pseudomonadati</taxon>
        <taxon>Spirochaetota</taxon>
        <taxon>Spirochaetia</taxon>
        <taxon>Spirochaetales</taxon>
        <taxon>Treponemataceae</taxon>
        <taxon>Treponema</taxon>
    </lineage>
</organism>
<evidence type="ECO:0000256" key="5">
    <source>
        <dbReference type="HAMAP-Rule" id="MF_00900"/>
    </source>
</evidence>
<evidence type="ECO:0000313" key="11">
    <source>
        <dbReference type="Proteomes" id="UP000042527"/>
    </source>
</evidence>
<dbReference type="Gene3D" id="6.10.250.2860">
    <property type="match status" value="1"/>
</dbReference>
<sequence>MNLQELKQEQKKALLIFTDVYSEKIISNYNVKSFAALKAIEEEELKNLTETIFVNPVFSLRFNINTRNPATFVGSGQLEKIAETASEENTDVIIFNSDLSPRVQRNLEAALDLCVIDRREVIIQIFADRAQTREAVLQAQLARLEYSMPRLTRRWTGLAQQRGGVKGSRGAGEKKLELDRRRVRTEITRLKNEVEKVRVQRTVQRKNRIFGSKKIGAIVGYTNSGKSSLLKKLSGTEIFTEDKLFATLDAETRKIYFENELGSAQFLLTDTVGFVSNLPHQLIDAFRSTLDEAVIADFLLIICDASHPAMRECLNVTMEVLHELNCADKPTVIAINKMDAPFDPTEIMALKTQHPEAVEISVKTGLGIENLKTALFKQVQNRTKTH</sequence>
<feature type="binding site" evidence="7">
    <location>
        <position position="247"/>
    </location>
    <ligand>
        <name>Mg(2+)</name>
        <dbReference type="ChEBI" id="CHEBI:18420"/>
    </ligand>
</feature>
<comment type="subcellular location">
    <subcellularLocation>
        <location evidence="5">Cytoplasm</location>
    </subcellularLocation>
    <text evidence="5">May associate with membranes.</text>
</comment>
<evidence type="ECO:0000256" key="2">
    <source>
        <dbReference type="ARBA" id="ARBA00022741"/>
    </source>
</evidence>
<keyword evidence="2 5" id="KW-0547">Nucleotide-binding</keyword>
<feature type="binding site" evidence="6">
    <location>
        <begin position="245"/>
        <end position="249"/>
    </location>
    <ligand>
        <name>GTP</name>
        <dbReference type="ChEBI" id="CHEBI:37565"/>
    </ligand>
</feature>
<dbReference type="PROSITE" id="PS51705">
    <property type="entry name" value="G_HFLX"/>
    <property type="match status" value="1"/>
</dbReference>
<reference evidence="11" key="1">
    <citation type="submission" date="2015-01" db="EMBL/GenBank/DDBJ databases">
        <authorList>
            <person name="Manzoor Shahid"/>
            <person name="Zubair Saima"/>
        </authorList>
    </citation>
    <scope>NUCLEOTIDE SEQUENCE [LARGE SCALE GENOMIC DNA]</scope>
    <source>
        <strain evidence="11">V1</strain>
    </source>
</reference>
<dbReference type="InterPro" id="IPR030394">
    <property type="entry name" value="G_HFLX_dom"/>
</dbReference>
<keyword evidence="5" id="KW-0963">Cytoplasm</keyword>
<keyword evidence="1 7" id="KW-0479">Metal-binding</keyword>
<comment type="subunit">
    <text evidence="5">Monomer. Associates with the 50S ribosomal subunit.</text>
</comment>
<dbReference type="RefSeq" id="WP_024752797.1">
    <property type="nucleotide sequence ID" value="NZ_CDNC01000014.1"/>
</dbReference>
<dbReference type="PANTHER" id="PTHR10229">
    <property type="entry name" value="GTP-BINDING PROTEIN HFLX"/>
    <property type="match status" value="1"/>
</dbReference>
<dbReference type="SUPFAM" id="SSF52540">
    <property type="entry name" value="P-loop containing nucleoside triphosphate hydrolases"/>
    <property type="match status" value="1"/>
</dbReference>
<dbReference type="GO" id="GO:0005525">
    <property type="term" value="F:GTP binding"/>
    <property type="evidence" value="ECO:0007669"/>
    <property type="project" value="UniProtKB-UniRule"/>
</dbReference>
<name>A0A0B7GXX2_TREPH</name>
<dbReference type="Pfam" id="PF16360">
    <property type="entry name" value="GTP-bdg_M"/>
    <property type="match status" value="1"/>
</dbReference>
<feature type="domain" description="Hflx-type G" evidence="9">
    <location>
        <begin position="214"/>
        <end position="383"/>
    </location>
</feature>
<dbReference type="OrthoDB" id="9812272at2"/>
<dbReference type="InterPro" id="IPR027417">
    <property type="entry name" value="P-loop_NTPase"/>
</dbReference>
<feature type="binding site" evidence="6">
    <location>
        <begin position="336"/>
        <end position="339"/>
    </location>
    <ligand>
        <name>GTP</name>
        <dbReference type="ChEBI" id="CHEBI:37565"/>
    </ligand>
</feature>
<dbReference type="InterPro" id="IPR042108">
    <property type="entry name" value="GTPase_HflX_N_sf"/>
</dbReference>
<keyword evidence="3 7" id="KW-0460">Magnesium</keyword>
<feature type="binding site" evidence="7">
    <location>
        <position position="227"/>
    </location>
    <ligand>
        <name>Mg(2+)</name>
        <dbReference type="ChEBI" id="CHEBI:18420"/>
    </ligand>
</feature>
<dbReference type="InterPro" id="IPR006073">
    <property type="entry name" value="GTP-bd"/>
</dbReference>
<gene>
    <name evidence="5 10" type="primary">hflX</name>
    <name evidence="10" type="ORF">TPHV1_210053</name>
</gene>
<evidence type="ECO:0000256" key="6">
    <source>
        <dbReference type="PIRSR" id="PIRSR006809-1"/>
    </source>
</evidence>
<evidence type="ECO:0000313" key="10">
    <source>
        <dbReference type="EMBL" id="CEM61820.1"/>
    </source>
</evidence>
<evidence type="ECO:0000256" key="3">
    <source>
        <dbReference type="ARBA" id="ARBA00022842"/>
    </source>
</evidence>
<dbReference type="Pfam" id="PF01926">
    <property type="entry name" value="MMR_HSR1"/>
    <property type="match status" value="1"/>
</dbReference>
<dbReference type="PANTHER" id="PTHR10229:SF0">
    <property type="entry name" value="GTP-BINDING PROTEIN 6-RELATED"/>
    <property type="match status" value="1"/>
</dbReference>
<dbReference type="InterPro" id="IPR032305">
    <property type="entry name" value="GTP-bd_M"/>
</dbReference>
<dbReference type="Proteomes" id="UP000042527">
    <property type="component" value="Unassembled WGS sequence"/>
</dbReference>
<dbReference type="GO" id="GO:0046872">
    <property type="term" value="F:metal ion binding"/>
    <property type="evidence" value="ECO:0007669"/>
    <property type="project" value="UniProtKB-KW"/>
</dbReference>
<dbReference type="HAMAP" id="MF_00900">
    <property type="entry name" value="GTPase_HflX"/>
    <property type="match status" value="1"/>
</dbReference>
<dbReference type="CDD" id="cd01878">
    <property type="entry name" value="HflX"/>
    <property type="match status" value="1"/>
</dbReference>
<feature type="binding site" evidence="6">
    <location>
        <begin position="270"/>
        <end position="273"/>
    </location>
    <ligand>
        <name>GTP</name>
        <dbReference type="ChEBI" id="CHEBI:37565"/>
    </ligand>
</feature>
<dbReference type="NCBIfam" id="TIGR00231">
    <property type="entry name" value="small_GTP"/>
    <property type="match status" value="1"/>
</dbReference>
<dbReference type="AlphaFoldDB" id="A0A0B7GXX2"/>
<evidence type="ECO:0000256" key="1">
    <source>
        <dbReference type="ARBA" id="ARBA00022723"/>
    </source>
</evidence>
<dbReference type="Gene3D" id="3.40.50.11060">
    <property type="entry name" value="GTPase HflX, N-terminal domain"/>
    <property type="match status" value="1"/>
</dbReference>
<dbReference type="PIRSF" id="PIRSF006809">
    <property type="entry name" value="GTP-binding_hflX_prd"/>
    <property type="match status" value="1"/>
</dbReference>
<dbReference type="InterPro" id="IPR016496">
    <property type="entry name" value="GTPase_HflX"/>
</dbReference>
<dbReference type="InterPro" id="IPR025121">
    <property type="entry name" value="GTPase_HflX_N"/>
</dbReference>
<dbReference type="GO" id="GO:0043022">
    <property type="term" value="F:ribosome binding"/>
    <property type="evidence" value="ECO:0007669"/>
    <property type="project" value="TreeGrafter"/>
</dbReference>
<comment type="cofactor">
    <cofactor evidence="7">
        <name>Mg(2+)</name>
        <dbReference type="ChEBI" id="CHEBI:18420"/>
    </cofactor>
</comment>
<evidence type="ECO:0000256" key="8">
    <source>
        <dbReference type="SAM" id="Coils"/>
    </source>
</evidence>
<dbReference type="Pfam" id="PF13167">
    <property type="entry name" value="GTP-bdg_N"/>
    <property type="match status" value="1"/>
</dbReference>
<feature type="coiled-coil region" evidence="8">
    <location>
        <begin position="173"/>
        <end position="200"/>
    </location>
</feature>